<comment type="caution">
    <text evidence="2">The sequence shown here is derived from an EMBL/GenBank/DDBJ whole genome shotgun (WGS) entry which is preliminary data.</text>
</comment>
<evidence type="ECO:0000313" key="3">
    <source>
        <dbReference type="Proteomes" id="UP001241072"/>
    </source>
</evidence>
<dbReference type="InterPro" id="IPR030395">
    <property type="entry name" value="GP_PDE_dom"/>
</dbReference>
<dbReference type="PANTHER" id="PTHR46211">
    <property type="entry name" value="GLYCEROPHOSPHORYL DIESTER PHOSPHODIESTERASE"/>
    <property type="match status" value="1"/>
</dbReference>
<dbReference type="PANTHER" id="PTHR46211:SF13">
    <property type="entry name" value="GLYCEROPHOSPHODIESTER PHOSPHODIESTERASE 1-RELATED"/>
    <property type="match status" value="1"/>
</dbReference>
<name>A0ABT9BU27_9MICO</name>
<sequence>MTLVIAHRGASADAPEQSRAAYELALEQGADGVECDVRVTADGEVVCFHDATLDRTLGVPGSVVDLTLEQLRALDPGLVTLGELLQLLRDARRPLVLAVELKHPNPVGTALEAAVVGVLDAAGWDRARARVDDVTVSLMSFNPLSVAALGIDPRLVMILTGVITIDDVAAELPPGAAGEAAAAELERALAAGLQLLDGAVVGGAGPELEFCRQQPDRVRSWIAAGLTVRVWTADDPADVDFLVELGVPEITTNRPAAVLEQLGRAHAQ</sequence>
<dbReference type="PROSITE" id="PS51704">
    <property type="entry name" value="GP_PDE"/>
    <property type="match status" value="1"/>
</dbReference>
<feature type="domain" description="GP-PDE" evidence="1">
    <location>
        <begin position="2"/>
        <end position="262"/>
    </location>
</feature>
<evidence type="ECO:0000313" key="2">
    <source>
        <dbReference type="EMBL" id="MDO7883301.1"/>
    </source>
</evidence>
<accession>A0ABT9BU27</accession>
<dbReference type="InterPro" id="IPR017946">
    <property type="entry name" value="PLC-like_Pdiesterase_TIM-brl"/>
</dbReference>
<protein>
    <submittedName>
        <fullName evidence="2">Glycerophosphodiester phosphodiesterase family protein</fullName>
    </submittedName>
</protein>
<organism evidence="2 3">
    <name type="scientific">Antiquaquibacter soli</name>
    <dbReference type="NCBI Taxonomy" id="3064523"/>
    <lineage>
        <taxon>Bacteria</taxon>
        <taxon>Bacillati</taxon>
        <taxon>Actinomycetota</taxon>
        <taxon>Actinomycetes</taxon>
        <taxon>Micrococcales</taxon>
        <taxon>Microbacteriaceae</taxon>
        <taxon>Antiquaquibacter</taxon>
    </lineage>
</organism>
<evidence type="ECO:0000259" key="1">
    <source>
        <dbReference type="PROSITE" id="PS51704"/>
    </source>
</evidence>
<keyword evidence="3" id="KW-1185">Reference proteome</keyword>
<gene>
    <name evidence="2" type="ORF">Q5716_13785</name>
</gene>
<dbReference type="SUPFAM" id="SSF51695">
    <property type="entry name" value="PLC-like phosphodiesterases"/>
    <property type="match status" value="1"/>
</dbReference>
<proteinExistence type="predicted"/>
<dbReference type="EMBL" id="JAUQUB010000004">
    <property type="protein sequence ID" value="MDO7883301.1"/>
    <property type="molecule type" value="Genomic_DNA"/>
</dbReference>
<dbReference type="RefSeq" id="WP_305003731.1">
    <property type="nucleotide sequence ID" value="NZ_JAUQUB010000004.1"/>
</dbReference>
<dbReference type="Gene3D" id="3.20.20.190">
    <property type="entry name" value="Phosphatidylinositol (PI) phosphodiesterase"/>
    <property type="match status" value="1"/>
</dbReference>
<dbReference type="Proteomes" id="UP001241072">
    <property type="component" value="Unassembled WGS sequence"/>
</dbReference>
<reference evidence="2 3" key="1">
    <citation type="submission" date="2023-07" db="EMBL/GenBank/DDBJ databases">
        <title>Protaetiibacter sp. nov WY-16 isolated from soil.</title>
        <authorList>
            <person name="Liu B."/>
            <person name="Wan Y."/>
        </authorList>
    </citation>
    <scope>NUCLEOTIDE SEQUENCE [LARGE SCALE GENOMIC DNA]</scope>
    <source>
        <strain evidence="2 3">WY-16</strain>
    </source>
</reference>
<dbReference type="Pfam" id="PF03009">
    <property type="entry name" value="GDPD"/>
    <property type="match status" value="1"/>
</dbReference>